<keyword evidence="2" id="KW-0808">Transferase</keyword>
<keyword evidence="1 3" id="KW-0489">Methyltransferase</keyword>
<evidence type="ECO:0000256" key="2">
    <source>
        <dbReference type="ARBA" id="ARBA00022679"/>
    </source>
</evidence>
<dbReference type="PANTHER" id="PTHR43648">
    <property type="entry name" value="ELECTRON TRANSFER FLAVOPROTEIN BETA SUBUNIT LYSINE METHYLTRANSFERASE"/>
    <property type="match status" value="1"/>
</dbReference>
<dbReference type="EMBL" id="CP003179">
    <property type="protein sequence ID" value="AEW06399.1"/>
    <property type="molecule type" value="Genomic_DNA"/>
</dbReference>
<sequence length="307" mass="34485">MPWEGNMAVTPKYWRIALYPPQKDLEEAVAWLYGLGANGLEWEDGTIANPPFTDIPLEPQMPFVAVYVPEADYPSWEQAVSQMAERRDWTWEAREVFPEDWETSWKAYYQPVALANGYSIVPAWEEGPAGDEEHVIRLDPGMAFGTGTHATTRMCLNALIFADLAHRRVLDLGAGSGILGILALKRGAREAVLVEPDGVALKALRHNIALNHVEDRARVIAGTLKDVPPTPFDVLLVNIIWEIIAHEWSHLQAYLAPRAVIYVSGLLEERMNDMMQLARSTGQRVEQVEREDGWLMLVVAHDSVEHS</sequence>
<dbReference type="GO" id="GO:0005840">
    <property type="term" value="C:ribosome"/>
    <property type="evidence" value="ECO:0007669"/>
    <property type="project" value="UniProtKB-KW"/>
</dbReference>
<reference evidence="4" key="1">
    <citation type="submission" date="2011-12" db="EMBL/GenBank/DDBJ databases">
        <title>The complete genome of chromosome of Sulfobacillus acidophilus DSM 10332.</title>
        <authorList>
            <person name="Lucas S."/>
            <person name="Han J."/>
            <person name="Lapidus A."/>
            <person name="Bruce D."/>
            <person name="Goodwin L."/>
            <person name="Pitluck S."/>
            <person name="Peters L."/>
            <person name="Kyrpides N."/>
            <person name="Mavromatis K."/>
            <person name="Ivanova N."/>
            <person name="Mikhailova N."/>
            <person name="Chertkov O."/>
            <person name="Saunders E."/>
            <person name="Detter J.C."/>
            <person name="Tapia R."/>
            <person name="Han C."/>
            <person name="Land M."/>
            <person name="Hauser L."/>
            <person name="Markowitz V."/>
            <person name="Cheng J.-F."/>
            <person name="Hugenholtz P."/>
            <person name="Woyke T."/>
            <person name="Wu D."/>
            <person name="Pukall R."/>
            <person name="Gehrich-Schroeter G."/>
            <person name="Schneider S."/>
            <person name="Klenk H.-P."/>
            <person name="Eisen J.A."/>
        </authorList>
    </citation>
    <scope>NUCLEOTIDE SEQUENCE [LARGE SCALE GENOMIC DNA]</scope>
    <source>
        <strain evidence="4">ATCC 700253 / DSM 10332 / NAL</strain>
    </source>
</reference>
<dbReference type="STRING" id="679936.Sulac_2938"/>
<dbReference type="Gene3D" id="3.40.50.150">
    <property type="entry name" value="Vaccinia Virus protein VP39"/>
    <property type="match status" value="1"/>
</dbReference>
<dbReference type="GO" id="GO:0008276">
    <property type="term" value="F:protein methyltransferase activity"/>
    <property type="evidence" value="ECO:0007669"/>
    <property type="project" value="TreeGrafter"/>
</dbReference>
<dbReference type="SUPFAM" id="SSF53335">
    <property type="entry name" value="S-adenosyl-L-methionine-dependent methyltransferases"/>
    <property type="match status" value="1"/>
</dbReference>
<keyword evidence="3" id="KW-0689">Ribosomal protein</keyword>
<dbReference type="PATRIC" id="fig|679936.5.peg.3030"/>
<protein>
    <submittedName>
        <fullName evidence="3">Ribosomal protein L11 methyltransferase</fullName>
    </submittedName>
</protein>
<proteinExistence type="predicted"/>
<keyword evidence="4" id="KW-1185">Reference proteome</keyword>
<organism evidence="3 4">
    <name type="scientific">Sulfobacillus acidophilus (strain ATCC 700253 / DSM 10332 / NAL)</name>
    <dbReference type="NCBI Taxonomy" id="679936"/>
    <lineage>
        <taxon>Bacteria</taxon>
        <taxon>Bacillati</taxon>
        <taxon>Bacillota</taxon>
        <taxon>Clostridia</taxon>
        <taxon>Eubacteriales</taxon>
        <taxon>Clostridiales Family XVII. Incertae Sedis</taxon>
        <taxon>Sulfobacillus</taxon>
    </lineage>
</organism>
<keyword evidence="3" id="KW-0687">Ribonucleoprotein</keyword>
<dbReference type="Proteomes" id="UP000005439">
    <property type="component" value="Chromosome"/>
</dbReference>
<gene>
    <name evidence="3" type="ordered locus">Sulac_2938</name>
</gene>
<dbReference type="InterPro" id="IPR050078">
    <property type="entry name" value="Ribosomal_L11_MeTrfase_PrmA"/>
</dbReference>
<dbReference type="CDD" id="cd02440">
    <property type="entry name" value="AdoMet_MTases"/>
    <property type="match status" value="1"/>
</dbReference>
<dbReference type="HOGENOM" id="CLU_049382_0_1_9"/>
<dbReference type="KEGG" id="sap:Sulac_2938"/>
<reference evidence="3 4" key="2">
    <citation type="journal article" date="2012" name="Stand. Genomic Sci.">
        <title>Complete genome sequence of the moderately thermophilic mineral-sulfide-oxidizing firmicute Sulfobacillus acidophilus type strain (NAL(T)).</title>
        <authorList>
            <person name="Anderson I."/>
            <person name="Chertkov O."/>
            <person name="Chen A."/>
            <person name="Saunders E."/>
            <person name="Lapidus A."/>
            <person name="Nolan M."/>
            <person name="Lucas S."/>
            <person name="Hammon N."/>
            <person name="Deshpande S."/>
            <person name="Cheng J.F."/>
            <person name="Han C."/>
            <person name="Tapia R."/>
            <person name="Goodwin L.A."/>
            <person name="Pitluck S."/>
            <person name="Liolios K."/>
            <person name="Pagani I."/>
            <person name="Ivanova N."/>
            <person name="Mikhailova N."/>
            <person name="Pati A."/>
            <person name="Palaniappan K."/>
            <person name="Land M."/>
            <person name="Pan C."/>
            <person name="Rohde M."/>
            <person name="Pukall R."/>
            <person name="Goker M."/>
            <person name="Detter J.C."/>
            <person name="Woyke T."/>
            <person name="Bristow J."/>
            <person name="Eisen J.A."/>
            <person name="Markowitz V."/>
            <person name="Hugenholtz P."/>
            <person name="Kyrpides N.C."/>
            <person name="Klenk H.P."/>
            <person name="Mavromatis K."/>
        </authorList>
    </citation>
    <scope>NUCLEOTIDE SEQUENCE [LARGE SCALE GENOMIC DNA]</scope>
    <source>
        <strain evidence="4">ATCC 700253 / DSM 10332 / NAL</strain>
    </source>
</reference>
<evidence type="ECO:0000313" key="3">
    <source>
        <dbReference type="EMBL" id="AEW06399.1"/>
    </source>
</evidence>
<dbReference type="Pfam" id="PF06325">
    <property type="entry name" value="PrmA"/>
    <property type="match status" value="1"/>
</dbReference>
<evidence type="ECO:0000313" key="4">
    <source>
        <dbReference type="Proteomes" id="UP000005439"/>
    </source>
</evidence>
<dbReference type="GO" id="GO:0032259">
    <property type="term" value="P:methylation"/>
    <property type="evidence" value="ECO:0007669"/>
    <property type="project" value="UniProtKB-KW"/>
</dbReference>
<accession>G8TZR9</accession>
<evidence type="ECO:0000256" key="1">
    <source>
        <dbReference type="ARBA" id="ARBA00022603"/>
    </source>
</evidence>
<dbReference type="PANTHER" id="PTHR43648:SF1">
    <property type="entry name" value="ELECTRON TRANSFER FLAVOPROTEIN BETA SUBUNIT LYSINE METHYLTRANSFERASE"/>
    <property type="match status" value="1"/>
</dbReference>
<dbReference type="AlphaFoldDB" id="G8TZR9"/>
<name>G8TZR9_SULAD</name>
<dbReference type="InterPro" id="IPR029063">
    <property type="entry name" value="SAM-dependent_MTases_sf"/>
</dbReference>